<evidence type="ECO:0000313" key="2">
    <source>
        <dbReference type="EMBL" id="KRK73489.1"/>
    </source>
</evidence>
<dbReference type="InterPro" id="IPR017946">
    <property type="entry name" value="PLC-like_Pdiesterase_TIM-brl"/>
</dbReference>
<dbReference type="SUPFAM" id="SSF51695">
    <property type="entry name" value="PLC-like phosphodiesterases"/>
    <property type="match status" value="1"/>
</dbReference>
<keyword evidence="3" id="KW-1185">Reference proteome</keyword>
<dbReference type="PANTHER" id="PTHR46211">
    <property type="entry name" value="GLYCEROPHOSPHORYL DIESTER PHOSPHODIESTERASE"/>
    <property type="match status" value="1"/>
</dbReference>
<dbReference type="OrthoDB" id="384721at2"/>
<dbReference type="GeneID" id="84783789"/>
<reference evidence="2 3" key="1">
    <citation type="journal article" date="2015" name="Genome Announc.">
        <title>Expanding the biotechnology potential of lactobacilli through comparative genomics of 213 strains and associated genera.</title>
        <authorList>
            <person name="Sun Z."/>
            <person name="Harris H.M."/>
            <person name="McCann A."/>
            <person name="Guo C."/>
            <person name="Argimon S."/>
            <person name="Zhang W."/>
            <person name="Yang X."/>
            <person name="Jeffery I.B."/>
            <person name="Cooney J.C."/>
            <person name="Kagawa T.F."/>
            <person name="Liu W."/>
            <person name="Song Y."/>
            <person name="Salvetti E."/>
            <person name="Wrobel A."/>
            <person name="Rasinkangas P."/>
            <person name="Parkhill J."/>
            <person name="Rea M.C."/>
            <person name="O'Sullivan O."/>
            <person name="Ritari J."/>
            <person name="Douillard F.P."/>
            <person name="Paul Ross R."/>
            <person name="Yang R."/>
            <person name="Briner A.E."/>
            <person name="Felis G.E."/>
            <person name="de Vos W.M."/>
            <person name="Barrangou R."/>
            <person name="Klaenhammer T.R."/>
            <person name="Caufield P.W."/>
            <person name="Cui Y."/>
            <person name="Zhang H."/>
            <person name="O'Toole P.W."/>
        </authorList>
    </citation>
    <scope>NUCLEOTIDE SEQUENCE [LARGE SCALE GENOMIC DNA]</scope>
    <source>
        <strain evidence="2 3">DSM 19117</strain>
    </source>
</reference>
<dbReference type="RefSeq" id="WP_056944743.1">
    <property type="nucleotide sequence ID" value="NZ_AZDT01000061.1"/>
</dbReference>
<dbReference type="InterPro" id="IPR030395">
    <property type="entry name" value="GP_PDE_dom"/>
</dbReference>
<name>A0A0R1JYM3_9LACO</name>
<dbReference type="GO" id="GO:0006629">
    <property type="term" value="P:lipid metabolic process"/>
    <property type="evidence" value="ECO:0007669"/>
    <property type="project" value="InterPro"/>
</dbReference>
<accession>A0A0R1JYM3</accession>
<dbReference type="EMBL" id="AZDT01000061">
    <property type="protein sequence ID" value="KRK73489.1"/>
    <property type="molecule type" value="Genomic_DNA"/>
</dbReference>
<gene>
    <name evidence="2" type="ORF">FD30_GL000617</name>
</gene>
<dbReference type="PANTHER" id="PTHR46211:SF14">
    <property type="entry name" value="GLYCEROPHOSPHODIESTER PHOSPHODIESTERASE"/>
    <property type="match status" value="1"/>
</dbReference>
<proteinExistence type="predicted"/>
<organism evidence="2 3">
    <name type="scientific">Levilactobacillus namurensis DSM 19117</name>
    <dbReference type="NCBI Taxonomy" id="1423773"/>
    <lineage>
        <taxon>Bacteria</taxon>
        <taxon>Bacillati</taxon>
        <taxon>Bacillota</taxon>
        <taxon>Bacilli</taxon>
        <taxon>Lactobacillales</taxon>
        <taxon>Lactobacillaceae</taxon>
        <taxon>Levilactobacillus</taxon>
    </lineage>
</organism>
<dbReference type="Pfam" id="PF03009">
    <property type="entry name" value="GDPD"/>
    <property type="match status" value="1"/>
</dbReference>
<dbReference type="PROSITE" id="PS51704">
    <property type="entry name" value="GP_PDE"/>
    <property type="match status" value="1"/>
</dbReference>
<dbReference type="Proteomes" id="UP000051162">
    <property type="component" value="Unassembled WGS sequence"/>
</dbReference>
<feature type="domain" description="GP-PDE" evidence="1">
    <location>
        <begin position="5"/>
        <end position="225"/>
    </location>
</feature>
<protein>
    <submittedName>
        <fullName evidence="2">Glycerophosphoryl diester phosphodiesterase</fullName>
    </submittedName>
</protein>
<dbReference type="AlphaFoldDB" id="A0A0R1JYM3"/>
<comment type="caution">
    <text evidence="2">The sequence shown here is derived from an EMBL/GenBank/DDBJ whole genome shotgun (WGS) entry which is preliminary data.</text>
</comment>
<evidence type="ECO:0000259" key="1">
    <source>
        <dbReference type="PROSITE" id="PS51704"/>
    </source>
</evidence>
<evidence type="ECO:0000313" key="3">
    <source>
        <dbReference type="Proteomes" id="UP000051162"/>
    </source>
</evidence>
<dbReference type="STRING" id="1423773.FD30_GL000617"/>
<dbReference type="PATRIC" id="fig|1423773.3.peg.632"/>
<dbReference type="Gene3D" id="3.20.20.190">
    <property type="entry name" value="Phosphatidylinositol (PI) phosphodiesterase"/>
    <property type="match status" value="1"/>
</dbReference>
<dbReference type="GO" id="GO:0008081">
    <property type="term" value="F:phosphoric diester hydrolase activity"/>
    <property type="evidence" value="ECO:0007669"/>
    <property type="project" value="InterPro"/>
</dbReference>
<sequence>MVKQTMVFGHRGYPAKFPENSLAGFTYAVEHQIEGLEFDVHLTKDSVPVIMHDEKINRTTDGKGYIQDYTLAELRQFKLANGDPVPTLAEFLKLVANQEVQLNLEFKTDKIQYPNIERIVMGMVHATPLRHPVIFSSFHLPTIKRCQALAPDELYCWLTDKRVKDPVDFVRQEHLAGLHLSHYQDGVPVVERIWTVDSVRQAKRLFQDHVAGIFTDDFVTMMALKRELLDAPTQN</sequence>